<keyword evidence="6 8" id="KW-0472">Membrane</keyword>
<dbReference type="InterPro" id="IPR003663">
    <property type="entry name" value="Sugar/inositol_transpt"/>
</dbReference>
<reference evidence="11" key="1">
    <citation type="submission" date="2015-12" db="EMBL/GenBank/DDBJ databases">
        <title>De novo transcriptome assembly of four potential Pierce s Disease insect vectors from Arizona vineyards.</title>
        <authorList>
            <person name="Tassone E.E."/>
        </authorList>
    </citation>
    <scope>NUCLEOTIDE SEQUENCE</scope>
</reference>
<comment type="subcellular location">
    <subcellularLocation>
        <location evidence="1">Cell membrane</location>
        <topology evidence="1">Multi-pass membrane protein</topology>
    </subcellularLocation>
</comment>
<evidence type="ECO:0000256" key="3">
    <source>
        <dbReference type="ARBA" id="ARBA00022475"/>
    </source>
</evidence>
<organism evidence="11">
    <name type="scientific">Clastoptera arizonana</name>
    <name type="common">Arizona spittle bug</name>
    <dbReference type="NCBI Taxonomy" id="38151"/>
    <lineage>
        <taxon>Eukaryota</taxon>
        <taxon>Metazoa</taxon>
        <taxon>Ecdysozoa</taxon>
        <taxon>Arthropoda</taxon>
        <taxon>Hexapoda</taxon>
        <taxon>Insecta</taxon>
        <taxon>Pterygota</taxon>
        <taxon>Neoptera</taxon>
        <taxon>Paraneoptera</taxon>
        <taxon>Hemiptera</taxon>
        <taxon>Auchenorrhyncha</taxon>
        <taxon>Cercopoidea</taxon>
        <taxon>Clastopteridae</taxon>
        <taxon>Clastoptera</taxon>
    </lineage>
</organism>
<dbReference type="Pfam" id="PF00083">
    <property type="entry name" value="Sugar_tr"/>
    <property type="match status" value="1"/>
</dbReference>
<evidence type="ECO:0000256" key="6">
    <source>
        <dbReference type="ARBA" id="ARBA00023136"/>
    </source>
</evidence>
<accession>A0A1B6E846</accession>
<dbReference type="Gene3D" id="1.20.1250.20">
    <property type="entry name" value="MFS general substrate transporter like domains"/>
    <property type="match status" value="1"/>
</dbReference>
<dbReference type="PANTHER" id="PTHR23503">
    <property type="entry name" value="SOLUTE CARRIER FAMILY 2"/>
    <property type="match status" value="1"/>
</dbReference>
<dbReference type="AlphaFoldDB" id="A0A1B6E846"/>
<feature type="transmembrane region" description="Helical" evidence="8">
    <location>
        <begin position="434"/>
        <end position="457"/>
    </location>
</feature>
<feature type="signal peptide" evidence="9">
    <location>
        <begin position="1"/>
        <end position="21"/>
    </location>
</feature>
<dbReference type="InterPro" id="IPR036259">
    <property type="entry name" value="MFS_trans_sf"/>
</dbReference>
<dbReference type="FunFam" id="1.20.1250.20:FF:001511">
    <property type="entry name" value="Solute carrier family 2, facilitated glucose transporter member 5"/>
    <property type="match status" value="1"/>
</dbReference>
<keyword evidence="3" id="KW-1003">Cell membrane</keyword>
<feature type="transmembrane region" description="Helical" evidence="8">
    <location>
        <begin position="340"/>
        <end position="362"/>
    </location>
</feature>
<keyword evidence="9" id="KW-0732">Signal</keyword>
<dbReference type="InterPro" id="IPR045263">
    <property type="entry name" value="GLUT"/>
</dbReference>
<keyword evidence="5 8" id="KW-1133">Transmembrane helix</keyword>
<dbReference type="PANTHER" id="PTHR23503:SF8">
    <property type="entry name" value="FACILITATED GLUCOSE TRANSPORTER PROTEIN 1"/>
    <property type="match status" value="1"/>
</dbReference>
<feature type="transmembrane region" description="Helical" evidence="8">
    <location>
        <begin position="124"/>
        <end position="146"/>
    </location>
</feature>
<evidence type="ECO:0000256" key="9">
    <source>
        <dbReference type="SAM" id="SignalP"/>
    </source>
</evidence>
<evidence type="ECO:0000256" key="5">
    <source>
        <dbReference type="ARBA" id="ARBA00022989"/>
    </source>
</evidence>
<dbReference type="PROSITE" id="PS50850">
    <property type="entry name" value="MFS"/>
    <property type="match status" value="1"/>
</dbReference>
<evidence type="ECO:0000256" key="7">
    <source>
        <dbReference type="RuleBase" id="RU003346"/>
    </source>
</evidence>
<dbReference type="GO" id="GO:0005353">
    <property type="term" value="F:fructose transmembrane transporter activity"/>
    <property type="evidence" value="ECO:0007669"/>
    <property type="project" value="UniProtKB-ARBA"/>
</dbReference>
<name>A0A1B6E846_9HEMI</name>
<proteinExistence type="inferred from homology"/>
<feature type="transmembrane region" description="Helical" evidence="8">
    <location>
        <begin position="65"/>
        <end position="87"/>
    </location>
</feature>
<evidence type="ECO:0000256" key="2">
    <source>
        <dbReference type="ARBA" id="ARBA00022448"/>
    </source>
</evidence>
<keyword evidence="4 8" id="KW-0812">Transmembrane</keyword>
<dbReference type="PRINTS" id="PR00171">
    <property type="entry name" value="SUGRTRNSPORT"/>
</dbReference>
<gene>
    <name evidence="11" type="ORF">g.9771</name>
</gene>
<keyword evidence="2 7" id="KW-0813">Transport</keyword>
<dbReference type="PROSITE" id="PS00217">
    <property type="entry name" value="SUGAR_TRANSPORT_2"/>
    <property type="match status" value="1"/>
</dbReference>
<feature type="transmembrane region" description="Helical" evidence="8">
    <location>
        <begin position="158"/>
        <end position="176"/>
    </location>
</feature>
<dbReference type="InterPro" id="IPR005828">
    <property type="entry name" value="MFS_sugar_transport-like"/>
</dbReference>
<feature type="transmembrane region" description="Helical" evidence="8">
    <location>
        <begin position="188"/>
        <end position="209"/>
    </location>
</feature>
<dbReference type="SUPFAM" id="SSF103473">
    <property type="entry name" value="MFS general substrate transporter"/>
    <property type="match status" value="1"/>
</dbReference>
<dbReference type="NCBIfam" id="TIGR00879">
    <property type="entry name" value="SP"/>
    <property type="match status" value="1"/>
</dbReference>
<comment type="similarity">
    <text evidence="7">Belongs to the major facilitator superfamily. Sugar transporter (TC 2.A.1.1) family.</text>
</comment>
<evidence type="ECO:0000259" key="10">
    <source>
        <dbReference type="PROSITE" id="PS50850"/>
    </source>
</evidence>
<feature type="transmembrane region" description="Helical" evidence="8">
    <location>
        <begin position="368"/>
        <end position="395"/>
    </location>
</feature>
<feature type="domain" description="Major facilitator superfamily (MFS) profile" evidence="10">
    <location>
        <begin position="13"/>
        <end position="461"/>
    </location>
</feature>
<dbReference type="GO" id="GO:0005886">
    <property type="term" value="C:plasma membrane"/>
    <property type="evidence" value="ECO:0007669"/>
    <property type="project" value="UniProtKB-SubCell"/>
</dbReference>
<evidence type="ECO:0000256" key="8">
    <source>
        <dbReference type="SAM" id="Phobius"/>
    </source>
</evidence>
<evidence type="ECO:0000313" key="11">
    <source>
        <dbReference type="EMBL" id="JAS34093.1"/>
    </source>
</evidence>
<dbReference type="PROSITE" id="PS00216">
    <property type="entry name" value="SUGAR_TRANSPORT_1"/>
    <property type="match status" value="1"/>
</dbReference>
<feature type="chain" id="PRO_5008581884" description="Major facilitator superfamily (MFS) profile domain-containing protein" evidence="9">
    <location>
        <begin position="22"/>
        <end position="477"/>
    </location>
</feature>
<feature type="transmembrane region" description="Helical" evidence="8">
    <location>
        <begin position="272"/>
        <end position="293"/>
    </location>
</feature>
<sequence length="477" mass="52153">MTGKLNGRLVFAIAASALGSAFQHGYNTGVINAPQNLIELFIRTIMSDRKGCEDINCISPSTIKLVWAVAVSIFCIGGMVGGALTGIVSNKIGRRSGLIYTNILVFVSAIMLGISKTIKSYEIIIVGRFIIGVACGLFAGLAPMYLNEISPTSMRGAVGTVYQLMLTISILISQVIGLENFLGTTELWPVLLFITALPSIPMVIMLLFCPETPKHILHKTENEGEMKKSLIWLRGTDDVEDEMNEIKAEHESLKSLPTVSLKQLFSIKAIRIPTIIAIVIMVGQQFSGINAAMFYSTQLFSNTGGLSHKDAQYGTIGMGTVNVLMTIVSLFLIEKAGRKTLLLSGFGSMSVVTVVLIIFLYLSKSMEWAGWASIIGVMLFVVAFAIGPGSIPWFLVNEIFHQSARPVAASLAVLINWAANFIVGLTFAPLEEIIHQWIFIFYFVCQVATFVFIYFYVPETKQKTISEITAIFQARAN</sequence>
<feature type="transmembrane region" description="Helical" evidence="8">
    <location>
        <begin position="313"/>
        <end position="333"/>
    </location>
</feature>
<dbReference type="EMBL" id="GEDC01003205">
    <property type="protein sequence ID" value="JAS34093.1"/>
    <property type="molecule type" value="Transcribed_RNA"/>
</dbReference>
<evidence type="ECO:0000256" key="1">
    <source>
        <dbReference type="ARBA" id="ARBA00004651"/>
    </source>
</evidence>
<feature type="transmembrane region" description="Helical" evidence="8">
    <location>
        <begin position="99"/>
        <end position="118"/>
    </location>
</feature>
<evidence type="ECO:0000256" key="4">
    <source>
        <dbReference type="ARBA" id="ARBA00022692"/>
    </source>
</evidence>
<protein>
    <recommendedName>
        <fullName evidence="10">Major facilitator superfamily (MFS) profile domain-containing protein</fullName>
    </recommendedName>
</protein>
<dbReference type="InterPro" id="IPR005829">
    <property type="entry name" value="Sugar_transporter_CS"/>
</dbReference>
<dbReference type="GO" id="GO:1990539">
    <property type="term" value="P:fructose import across plasma membrane"/>
    <property type="evidence" value="ECO:0007669"/>
    <property type="project" value="UniProtKB-ARBA"/>
</dbReference>
<dbReference type="InterPro" id="IPR020846">
    <property type="entry name" value="MFS_dom"/>
</dbReference>
<feature type="transmembrane region" description="Helical" evidence="8">
    <location>
        <begin position="407"/>
        <end position="428"/>
    </location>
</feature>